<keyword evidence="1" id="KW-0472">Membrane</keyword>
<evidence type="ECO:0000313" key="2">
    <source>
        <dbReference type="EMBL" id="KAF2867860.1"/>
    </source>
</evidence>
<gene>
    <name evidence="2" type="ORF">BDV95DRAFT_580791</name>
</gene>
<accession>A0A7C8M291</accession>
<organism evidence="2 3">
    <name type="scientific">Massariosphaeria phaeospora</name>
    <dbReference type="NCBI Taxonomy" id="100035"/>
    <lineage>
        <taxon>Eukaryota</taxon>
        <taxon>Fungi</taxon>
        <taxon>Dikarya</taxon>
        <taxon>Ascomycota</taxon>
        <taxon>Pezizomycotina</taxon>
        <taxon>Dothideomycetes</taxon>
        <taxon>Pleosporomycetidae</taxon>
        <taxon>Pleosporales</taxon>
        <taxon>Pleosporales incertae sedis</taxon>
        <taxon>Massariosphaeria</taxon>
    </lineage>
</organism>
<keyword evidence="1" id="KW-1133">Transmembrane helix</keyword>
<evidence type="ECO:0000256" key="1">
    <source>
        <dbReference type="SAM" id="Phobius"/>
    </source>
</evidence>
<protein>
    <submittedName>
        <fullName evidence="2">Uncharacterized protein</fullName>
    </submittedName>
</protein>
<proteinExistence type="predicted"/>
<keyword evidence="1" id="KW-0812">Transmembrane</keyword>
<comment type="caution">
    <text evidence="2">The sequence shown here is derived from an EMBL/GenBank/DDBJ whole genome shotgun (WGS) entry which is preliminary data.</text>
</comment>
<dbReference type="Proteomes" id="UP000481861">
    <property type="component" value="Unassembled WGS sequence"/>
</dbReference>
<dbReference type="AlphaFoldDB" id="A0A7C8M291"/>
<reference evidence="2 3" key="1">
    <citation type="submission" date="2020-01" db="EMBL/GenBank/DDBJ databases">
        <authorList>
            <consortium name="DOE Joint Genome Institute"/>
            <person name="Haridas S."/>
            <person name="Albert R."/>
            <person name="Binder M."/>
            <person name="Bloem J."/>
            <person name="Labutti K."/>
            <person name="Salamov A."/>
            <person name="Andreopoulos B."/>
            <person name="Baker S.E."/>
            <person name="Barry K."/>
            <person name="Bills G."/>
            <person name="Bluhm B.H."/>
            <person name="Cannon C."/>
            <person name="Castanera R."/>
            <person name="Culley D.E."/>
            <person name="Daum C."/>
            <person name="Ezra D."/>
            <person name="Gonzalez J.B."/>
            <person name="Henrissat B."/>
            <person name="Kuo A."/>
            <person name="Liang C."/>
            <person name="Lipzen A."/>
            <person name="Lutzoni F."/>
            <person name="Magnuson J."/>
            <person name="Mondo S."/>
            <person name="Nolan M."/>
            <person name="Ohm R."/>
            <person name="Pangilinan J."/>
            <person name="Park H.-J.H."/>
            <person name="Ramirez L."/>
            <person name="Alfaro M."/>
            <person name="Sun H."/>
            <person name="Tritt A."/>
            <person name="Yoshinaga Y."/>
            <person name="Zwiers L.-H.L."/>
            <person name="Turgeon B.G."/>
            <person name="Goodwin S.B."/>
            <person name="Spatafora J.W."/>
            <person name="Crous P.W."/>
            <person name="Grigoriev I.V."/>
        </authorList>
    </citation>
    <scope>NUCLEOTIDE SEQUENCE [LARGE SCALE GENOMIC DNA]</scope>
    <source>
        <strain evidence="2 3">CBS 611.86</strain>
    </source>
</reference>
<keyword evidence="3" id="KW-1185">Reference proteome</keyword>
<name>A0A7C8M291_9PLEO</name>
<dbReference type="OrthoDB" id="4074965at2759"/>
<evidence type="ECO:0000313" key="3">
    <source>
        <dbReference type="Proteomes" id="UP000481861"/>
    </source>
</evidence>
<feature type="transmembrane region" description="Helical" evidence="1">
    <location>
        <begin position="60"/>
        <end position="79"/>
    </location>
</feature>
<dbReference type="EMBL" id="JAADJZ010000021">
    <property type="protein sequence ID" value="KAF2867860.1"/>
    <property type="molecule type" value="Genomic_DNA"/>
</dbReference>
<sequence>MINTRVAYISLRLMQFSTAATVLGLVAFFLQQHSQNGDYPLARLIYSIVMAANNRIPSRTFYLFCFVFLSSYLGIHAGLSHQCLTELRDGFGFVHSQHDSPS</sequence>